<comment type="caution">
    <text evidence="17">The sequence shown here is derived from an EMBL/GenBank/DDBJ whole genome shotgun (WGS) entry which is preliminary data.</text>
</comment>
<dbReference type="EMBL" id="JAACXV010000286">
    <property type="protein sequence ID" value="KAF7280560.1"/>
    <property type="molecule type" value="Genomic_DNA"/>
</dbReference>
<evidence type="ECO:0000256" key="11">
    <source>
        <dbReference type="ARBA" id="ARBA00023303"/>
    </source>
</evidence>
<evidence type="ECO:0000256" key="7">
    <source>
        <dbReference type="ARBA" id="ARBA00022989"/>
    </source>
</evidence>
<feature type="transmembrane region" description="Helical" evidence="14">
    <location>
        <begin position="305"/>
        <end position="322"/>
    </location>
</feature>
<feature type="transmembrane region" description="Helical" evidence="14">
    <location>
        <begin position="450"/>
        <end position="472"/>
    </location>
</feature>
<evidence type="ECO:0000259" key="15">
    <source>
        <dbReference type="Pfam" id="PF08016"/>
    </source>
</evidence>
<dbReference type="GO" id="GO:0005886">
    <property type="term" value="C:plasma membrane"/>
    <property type="evidence" value="ECO:0007669"/>
    <property type="project" value="UniProtKB-SubCell"/>
</dbReference>
<dbReference type="PANTHER" id="PTHR12127:SF7">
    <property type="entry name" value="SD02261P"/>
    <property type="match status" value="1"/>
</dbReference>
<evidence type="ECO:0000256" key="4">
    <source>
        <dbReference type="ARBA" id="ARBA00022475"/>
    </source>
</evidence>
<comment type="subcellular location">
    <subcellularLocation>
        <location evidence="2">Cell membrane</location>
        <topology evidence="2">Multi-pass membrane protein</topology>
    </subcellularLocation>
    <subcellularLocation>
        <location evidence="1">Endosome membrane</location>
        <topology evidence="1">Multi-pass membrane protein</topology>
    </subcellularLocation>
</comment>
<evidence type="ECO:0000256" key="9">
    <source>
        <dbReference type="ARBA" id="ARBA00023136"/>
    </source>
</evidence>
<evidence type="ECO:0000313" key="17">
    <source>
        <dbReference type="EMBL" id="KAF7280560.1"/>
    </source>
</evidence>
<feature type="domain" description="Mucolipin extracytosolic" evidence="16">
    <location>
        <begin position="95"/>
        <end position="181"/>
    </location>
</feature>
<dbReference type="GO" id="GO:0010008">
    <property type="term" value="C:endosome membrane"/>
    <property type="evidence" value="ECO:0007669"/>
    <property type="project" value="UniProtKB-SubCell"/>
</dbReference>
<dbReference type="Gene3D" id="1.10.287.70">
    <property type="match status" value="1"/>
</dbReference>
<feature type="transmembrane region" description="Helical" evidence="14">
    <location>
        <begin position="382"/>
        <end position="404"/>
    </location>
</feature>
<protein>
    <recommendedName>
        <fullName evidence="19">Mucolipin-3-like protein</fullName>
    </recommendedName>
</protein>
<keyword evidence="5 14" id="KW-0812">Transmembrane</keyword>
<evidence type="ECO:0000256" key="3">
    <source>
        <dbReference type="ARBA" id="ARBA00022448"/>
    </source>
</evidence>
<dbReference type="OrthoDB" id="263481at2759"/>
<dbReference type="Pfam" id="PF08016">
    <property type="entry name" value="PKD_channel"/>
    <property type="match status" value="1"/>
</dbReference>
<evidence type="ECO:0000256" key="13">
    <source>
        <dbReference type="SAM" id="MobiDB-lite"/>
    </source>
</evidence>
<keyword evidence="6" id="KW-0967">Endosome</keyword>
<evidence type="ECO:0000256" key="6">
    <source>
        <dbReference type="ARBA" id="ARBA00022753"/>
    </source>
</evidence>
<dbReference type="Proteomes" id="UP000625711">
    <property type="component" value="Unassembled WGS sequence"/>
</dbReference>
<keyword evidence="8" id="KW-0406">Ion transport</keyword>
<dbReference type="PANTHER" id="PTHR12127">
    <property type="entry name" value="MUCOLIPIN"/>
    <property type="match status" value="1"/>
</dbReference>
<dbReference type="FunFam" id="1.10.287.70:FF:000033">
    <property type="entry name" value="Mucolipin 1"/>
    <property type="match status" value="1"/>
</dbReference>
<dbReference type="InterPro" id="IPR049134">
    <property type="entry name" value="MCLN_ECD"/>
</dbReference>
<evidence type="ECO:0000256" key="5">
    <source>
        <dbReference type="ARBA" id="ARBA00022692"/>
    </source>
</evidence>
<feature type="domain" description="Polycystin cation channel PKD1/PKD2" evidence="15">
    <location>
        <begin position="346"/>
        <end position="478"/>
    </location>
</feature>
<sequence>MDEALPQVDKGVETMGDSDDEQCGIQHPRCYHNTVTPLLTEERMRRKLQFFFMNPIEKWQAKSRFPYKFVVQVIKIILVTMQLCLFAYSRYNHINYTWDNKIAFSHLFLKDWDATREANSYPPSIGPLAVYKEGDFYDTINYAYEGYTKVEQAVGSYSYANEDDSPRDMILCLYQYKEAFVRAELTFSLKTVNFKAASRISAPNCYKFDITIYFDNEDQDGQILVGLDAEPVRLTCKGDTTYIKHDDISLILRSLLNYTVIITCIISLILCTRAVWRAQQLKRITIIFFEQHFEKTLNANDRSKFLNLWYIMIIVNDLLIIMGSSIKEQIEREEFTNDEWNICSLFLGVGNMLVWFGVLRYVGFFKTYNVVILTLQKAAPQVVRFLFCTLLIYAGFTFCGWLILGPYHLKFRSISTTSECLFSLINGDDMFATFSIMSTKSKLLWWFSRIYLYSFISLYIYVILSLFIAVIMDAYETIKLYYKEGFPKSDLEVFIGETNGEEVSSGIFRSSSCESLGGLIKDLCCCCPRIHKSYKTLTQRNTSTKYQCRKDIKEDHVTTAPSINTLTFVVLVDQVWHSVLILFVKFSVKI</sequence>
<dbReference type="GO" id="GO:0005765">
    <property type="term" value="C:lysosomal membrane"/>
    <property type="evidence" value="ECO:0007669"/>
    <property type="project" value="TreeGrafter"/>
</dbReference>
<comment type="catalytic activity">
    <reaction evidence="12">
        <text>Ca(2+)(in) = Ca(2+)(out)</text>
        <dbReference type="Rhea" id="RHEA:29671"/>
        <dbReference type="ChEBI" id="CHEBI:29108"/>
    </reaction>
</comment>
<evidence type="ECO:0000256" key="14">
    <source>
        <dbReference type="SAM" id="Phobius"/>
    </source>
</evidence>
<evidence type="ECO:0000256" key="12">
    <source>
        <dbReference type="ARBA" id="ARBA00036634"/>
    </source>
</evidence>
<evidence type="ECO:0000259" key="16">
    <source>
        <dbReference type="Pfam" id="PF21381"/>
    </source>
</evidence>
<keyword evidence="3" id="KW-0813">Transport</keyword>
<keyword evidence="9 14" id="KW-0472">Membrane</keyword>
<keyword evidence="4" id="KW-1003">Cell membrane</keyword>
<reference evidence="17" key="1">
    <citation type="submission" date="2020-08" db="EMBL/GenBank/DDBJ databases">
        <title>Genome sequencing and assembly of the red palm weevil Rhynchophorus ferrugineus.</title>
        <authorList>
            <person name="Dias G.B."/>
            <person name="Bergman C.M."/>
            <person name="Manee M."/>
        </authorList>
    </citation>
    <scope>NUCLEOTIDE SEQUENCE</scope>
    <source>
        <strain evidence="17">AA-2017</strain>
        <tissue evidence="17">Whole larva</tissue>
    </source>
</reference>
<gene>
    <name evidence="17" type="ORF">GWI33_005761</name>
</gene>
<organism evidence="17 18">
    <name type="scientific">Rhynchophorus ferrugineus</name>
    <name type="common">Red palm weevil</name>
    <name type="synonym">Curculio ferrugineus</name>
    <dbReference type="NCBI Taxonomy" id="354439"/>
    <lineage>
        <taxon>Eukaryota</taxon>
        <taxon>Metazoa</taxon>
        <taxon>Ecdysozoa</taxon>
        <taxon>Arthropoda</taxon>
        <taxon>Hexapoda</taxon>
        <taxon>Insecta</taxon>
        <taxon>Pterygota</taxon>
        <taxon>Neoptera</taxon>
        <taxon>Endopterygota</taxon>
        <taxon>Coleoptera</taxon>
        <taxon>Polyphaga</taxon>
        <taxon>Cucujiformia</taxon>
        <taxon>Curculionidae</taxon>
        <taxon>Dryophthorinae</taxon>
        <taxon>Rhynchophorus</taxon>
    </lineage>
</organism>
<name>A0A834MHS7_RHYFE</name>
<dbReference type="InterPro" id="IPR013122">
    <property type="entry name" value="PKD1_2_channel"/>
</dbReference>
<feature type="region of interest" description="Disordered" evidence="13">
    <location>
        <begin position="1"/>
        <end position="20"/>
    </location>
</feature>
<dbReference type="AlphaFoldDB" id="A0A834MHS7"/>
<evidence type="ECO:0000256" key="8">
    <source>
        <dbReference type="ARBA" id="ARBA00023065"/>
    </source>
</evidence>
<evidence type="ECO:0000313" key="18">
    <source>
        <dbReference type="Proteomes" id="UP000625711"/>
    </source>
</evidence>
<accession>A0A834MHS7</accession>
<keyword evidence="18" id="KW-1185">Reference proteome</keyword>
<dbReference type="Pfam" id="PF21381">
    <property type="entry name" value="MCLN_ECD"/>
    <property type="match status" value="1"/>
</dbReference>
<evidence type="ECO:0000256" key="2">
    <source>
        <dbReference type="ARBA" id="ARBA00004651"/>
    </source>
</evidence>
<keyword evidence="11" id="KW-0407">Ion channel</keyword>
<keyword evidence="7 14" id="KW-1133">Transmembrane helix</keyword>
<keyword evidence="10" id="KW-1015">Disulfide bond</keyword>
<evidence type="ECO:0000256" key="1">
    <source>
        <dbReference type="ARBA" id="ARBA00004337"/>
    </source>
</evidence>
<dbReference type="InterPro" id="IPR039031">
    <property type="entry name" value="Mucolipin"/>
</dbReference>
<feature type="transmembrane region" description="Helical" evidence="14">
    <location>
        <begin position="342"/>
        <end position="362"/>
    </location>
</feature>
<proteinExistence type="predicted"/>
<dbReference type="GO" id="GO:0072345">
    <property type="term" value="F:NAADP-sensitive calcium-release channel activity"/>
    <property type="evidence" value="ECO:0007669"/>
    <property type="project" value="TreeGrafter"/>
</dbReference>
<evidence type="ECO:0000256" key="10">
    <source>
        <dbReference type="ARBA" id="ARBA00023157"/>
    </source>
</evidence>
<feature type="transmembrane region" description="Helical" evidence="14">
    <location>
        <begin position="255"/>
        <end position="276"/>
    </location>
</feature>
<evidence type="ECO:0008006" key="19">
    <source>
        <dbReference type="Google" id="ProtNLM"/>
    </source>
</evidence>